<accession>A0ABR6ZEU0</accession>
<sequence>MSKLNTPDSMNVASVLPVGGGFMSMEPQTGWRQSLPHQILTGLPLTLFFPVGVMYAGVLLFYISLILSGGYLKKIHRIRQSAMLLPILGLSLVSIVLAAMQDIPPEISEDFWPGVWHYQTYLFLLPFLSVTAGLWQRRAMYVFFAGAVLAATLFVANFFHLLPVNTVFRSYVIYEGNKSILLGILMAISAAWMLHDLRTHRDHLVWRVLAVVYVAAALVLLAKTRTATLLFFILCGVLLLRQLGWSWRTVALPLILLAVLGGGWKYALSLPPPTTCEVRLVQAGPWEIFKLRSLCTVHQLHDFSQGRKVNDDGMRLELYKITSEIIAEKPLAGHGIATWMYLYQQKAKGLISSTMTTPHNDYLLYLTEVGGIGLFSLLVIWATQYWVAYCMAVHENPNTREMAMPLLMLTIAMMLGGMFNAILRDGVFGMAFMILLAIPLAGMRSKN</sequence>
<feature type="domain" description="O-antigen ligase-related" evidence="6">
    <location>
        <begin position="212"/>
        <end position="377"/>
    </location>
</feature>
<comment type="caution">
    <text evidence="7">The sequence shown here is derived from an EMBL/GenBank/DDBJ whole genome shotgun (WGS) entry which is preliminary data.</text>
</comment>
<keyword evidence="2 5" id="KW-0812">Transmembrane</keyword>
<dbReference type="GO" id="GO:0016874">
    <property type="term" value="F:ligase activity"/>
    <property type="evidence" value="ECO:0007669"/>
    <property type="project" value="UniProtKB-KW"/>
</dbReference>
<evidence type="ECO:0000313" key="8">
    <source>
        <dbReference type="Proteomes" id="UP000646911"/>
    </source>
</evidence>
<feature type="transmembrane region" description="Helical" evidence="5">
    <location>
        <begin position="47"/>
        <end position="72"/>
    </location>
</feature>
<reference evidence="7 8" key="1">
    <citation type="submission" date="2020-08" db="EMBL/GenBank/DDBJ databases">
        <title>Novel species isolated from subtropical streams in China.</title>
        <authorList>
            <person name="Lu H."/>
        </authorList>
    </citation>
    <scope>NUCLEOTIDE SEQUENCE [LARGE SCALE GENOMIC DNA]</scope>
    <source>
        <strain evidence="7 8">NL8W</strain>
    </source>
</reference>
<evidence type="ECO:0000313" key="7">
    <source>
        <dbReference type="EMBL" id="MBC3909850.1"/>
    </source>
</evidence>
<evidence type="ECO:0000259" key="6">
    <source>
        <dbReference type="Pfam" id="PF04932"/>
    </source>
</evidence>
<feature type="transmembrane region" description="Helical" evidence="5">
    <location>
        <begin position="84"/>
        <end position="103"/>
    </location>
</feature>
<feature type="transmembrane region" description="Helical" evidence="5">
    <location>
        <begin position="227"/>
        <end position="243"/>
    </location>
</feature>
<dbReference type="PANTHER" id="PTHR37422:SF13">
    <property type="entry name" value="LIPOPOLYSACCHARIDE BIOSYNTHESIS PROTEIN PA4999-RELATED"/>
    <property type="match status" value="1"/>
</dbReference>
<protein>
    <submittedName>
        <fullName evidence="7">O-antigen ligase family protein</fullName>
    </submittedName>
</protein>
<keyword evidence="8" id="KW-1185">Reference proteome</keyword>
<dbReference type="Pfam" id="PF04932">
    <property type="entry name" value="Wzy_C"/>
    <property type="match status" value="1"/>
</dbReference>
<feature type="transmembrane region" description="Helical" evidence="5">
    <location>
        <begin position="403"/>
        <end position="421"/>
    </location>
</feature>
<evidence type="ECO:0000256" key="3">
    <source>
        <dbReference type="ARBA" id="ARBA00022989"/>
    </source>
</evidence>
<feature type="transmembrane region" description="Helical" evidence="5">
    <location>
        <begin position="179"/>
        <end position="197"/>
    </location>
</feature>
<keyword evidence="4 5" id="KW-0472">Membrane</keyword>
<proteinExistence type="predicted"/>
<evidence type="ECO:0000256" key="4">
    <source>
        <dbReference type="ARBA" id="ARBA00023136"/>
    </source>
</evidence>
<evidence type="ECO:0000256" key="1">
    <source>
        <dbReference type="ARBA" id="ARBA00004141"/>
    </source>
</evidence>
<feature type="transmembrane region" description="Helical" evidence="5">
    <location>
        <begin position="427"/>
        <end position="443"/>
    </location>
</feature>
<feature type="transmembrane region" description="Helical" evidence="5">
    <location>
        <begin position="141"/>
        <end position="159"/>
    </location>
</feature>
<feature type="transmembrane region" description="Helical" evidence="5">
    <location>
        <begin position="362"/>
        <end position="382"/>
    </location>
</feature>
<dbReference type="EMBL" id="JACOFX010000012">
    <property type="protein sequence ID" value="MBC3909850.1"/>
    <property type="molecule type" value="Genomic_DNA"/>
</dbReference>
<evidence type="ECO:0000256" key="5">
    <source>
        <dbReference type="SAM" id="Phobius"/>
    </source>
</evidence>
<feature type="transmembrane region" description="Helical" evidence="5">
    <location>
        <begin position="204"/>
        <end position="221"/>
    </location>
</feature>
<evidence type="ECO:0000256" key="2">
    <source>
        <dbReference type="ARBA" id="ARBA00022692"/>
    </source>
</evidence>
<organism evidence="7 8">
    <name type="scientific">Undibacterium umbellatum</name>
    <dbReference type="NCBI Taxonomy" id="2762300"/>
    <lineage>
        <taxon>Bacteria</taxon>
        <taxon>Pseudomonadati</taxon>
        <taxon>Pseudomonadota</taxon>
        <taxon>Betaproteobacteria</taxon>
        <taxon>Burkholderiales</taxon>
        <taxon>Oxalobacteraceae</taxon>
        <taxon>Undibacterium</taxon>
    </lineage>
</organism>
<dbReference type="InterPro" id="IPR007016">
    <property type="entry name" value="O-antigen_ligase-rel_domated"/>
</dbReference>
<dbReference type="Proteomes" id="UP000646911">
    <property type="component" value="Unassembled WGS sequence"/>
</dbReference>
<dbReference type="RefSeq" id="WP_186955364.1">
    <property type="nucleotide sequence ID" value="NZ_JACOFX010000012.1"/>
</dbReference>
<feature type="transmembrane region" description="Helical" evidence="5">
    <location>
        <begin position="115"/>
        <end position="134"/>
    </location>
</feature>
<dbReference type="PANTHER" id="PTHR37422">
    <property type="entry name" value="TEICHURONIC ACID BIOSYNTHESIS PROTEIN TUAE"/>
    <property type="match status" value="1"/>
</dbReference>
<keyword evidence="3 5" id="KW-1133">Transmembrane helix</keyword>
<comment type="subcellular location">
    <subcellularLocation>
        <location evidence="1">Membrane</location>
        <topology evidence="1">Multi-pass membrane protein</topology>
    </subcellularLocation>
</comment>
<gene>
    <name evidence="7" type="ORF">H8L47_19980</name>
</gene>
<keyword evidence="7" id="KW-0436">Ligase</keyword>
<dbReference type="InterPro" id="IPR051533">
    <property type="entry name" value="WaaL-like"/>
</dbReference>
<name>A0ABR6ZEU0_9BURK</name>